<feature type="compositionally biased region" description="Gly residues" evidence="1">
    <location>
        <begin position="128"/>
        <end position="137"/>
    </location>
</feature>
<name>A0ABR0AEB2_9CRUS</name>
<proteinExistence type="predicted"/>
<feature type="region of interest" description="Disordered" evidence="1">
    <location>
        <begin position="73"/>
        <end position="137"/>
    </location>
</feature>
<evidence type="ECO:0000256" key="1">
    <source>
        <dbReference type="SAM" id="MobiDB-lite"/>
    </source>
</evidence>
<gene>
    <name evidence="2" type="ORF">OUZ56_008795</name>
</gene>
<dbReference type="Proteomes" id="UP001234178">
    <property type="component" value="Unassembled WGS sequence"/>
</dbReference>
<reference evidence="2 3" key="1">
    <citation type="journal article" date="2023" name="Nucleic Acids Res.">
        <title>The hologenome of Daphnia magna reveals possible DNA methylation and microbiome-mediated evolution of the host genome.</title>
        <authorList>
            <person name="Chaturvedi A."/>
            <person name="Li X."/>
            <person name="Dhandapani V."/>
            <person name="Marshall H."/>
            <person name="Kissane S."/>
            <person name="Cuenca-Cambronero M."/>
            <person name="Asole G."/>
            <person name="Calvet F."/>
            <person name="Ruiz-Romero M."/>
            <person name="Marangio P."/>
            <person name="Guigo R."/>
            <person name="Rago D."/>
            <person name="Mirbahai L."/>
            <person name="Eastwood N."/>
            <person name="Colbourne J.K."/>
            <person name="Zhou J."/>
            <person name="Mallon E."/>
            <person name="Orsini L."/>
        </authorList>
    </citation>
    <scope>NUCLEOTIDE SEQUENCE [LARGE SCALE GENOMIC DNA]</scope>
    <source>
        <strain evidence="2">LRV0_1</strain>
    </source>
</reference>
<evidence type="ECO:0000313" key="2">
    <source>
        <dbReference type="EMBL" id="KAK4023379.1"/>
    </source>
</evidence>
<keyword evidence="3" id="KW-1185">Reference proteome</keyword>
<sequence>MKTFLNAGSGSGFCKTLTVPTTRDANHQKLNSGGARGMPPENPNSTEMASGWTRMGLIRSVILKTPNGNLINTAIQNQDEDSETAGQVLETEYEQEPEAEEESGPIHPALDLEEPNPYVVTEVEQGTTGSGGEQRGE</sequence>
<comment type="caution">
    <text evidence="2">The sequence shown here is derived from an EMBL/GenBank/DDBJ whole genome shotgun (WGS) entry which is preliminary data.</text>
</comment>
<evidence type="ECO:0000313" key="3">
    <source>
        <dbReference type="Proteomes" id="UP001234178"/>
    </source>
</evidence>
<dbReference type="EMBL" id="JAOYFB010000037">
    <property type="protein sequence ID" value="KAK4023379.1"/>
    <property type="molecule type" value="Genomic_DNA"/>
</dbReference>
<feature type="compositionally biased region" description="Acidic residues" evidence="1">
    <location>
        <begin position="91"/>
        <end position="103"/>
    </location>
</feature>
<protein>
    <submittedName>
        <fullName evidence="2">Uncharacterized protein</fullName>
    </submittedName>
</protein>
<accession>A0ABR0AEB2</accession>
<organism evidence="2 3">
    <name type="scientific">Daphnia magna</name>
    <dbReference type="NCBI Taxonomy" id="35525"/>
    <lineage>
        <taxon>Eukaryota</taxon>
        <taxon>Metazoa</taxon>
        <taxon>Ecdysozoa</taxon>
        <taxon>Arthropoda</taxon>
        <taxon>Crustacea</taxon>
        <taxon>Branchiopoda</taxon>
        <taxon>Diplostraca</taxon>
        <taxon>Cladocera</taxon>
        <taxon>Anomopoda</taxon>
        <taxon>Daphniidae</taxon>
        <taxon>Daphnia</taxon>
    </lineage>
</organism>